<gene>
    <name evidence="1" type="ORF">DEO72_LG4g1221</name>
</gene>
<evidence type="ECO:0000313" key="2">
    <source>
        <dbReference type="Proteomes" id="UP000501690"/>
    </source>
</evidence>
<proteinExistence type="predicted"/>
<accession>A0A4D6LQ50</accession>
<dbReference type="Proteomes" id="UP000501690">
    <property type="component" value="Linkage Group LG4"/>
</dbReference>
<reference evidence="1 2" key="1">
    <citation type="submission" date="2019-04" db="EMBL/GenBank/DDBJ databases">
        <title>An improved genome assembly and genetic linkage map for asparagus bean, Vigna unguiculata ssp. sesquipedialis.</title>
        <authorList>
            <person name="Xia Q."/>
            <person name="Zhang R."/>
            <person name="Dong Y."/>
        </authorList>
    </citation>
    <scope>NUCLEOTIDE SEQUENCE [LARGE SCALE GENOMIC DNA]</scope>
    <source>
        <tissue evidence="1">Leaf</tissue>
    </source>
</reference>
<name>A0A4D6LQ50_VIGUN</name>
<dbReference type="EMBL" id="CP039348">
    <property type="protein sequence ID" value="QCD90266.1"/>
    <property type="molecule type" value="Genomic_DNA"/>
</dbReference>
<protein>
    <submittedName>
        <fullName evidence="1">Uncharacterized protein</fullName>
    </submittedName>
</protein>
<keyword evidence="2" id="KW-1185">Reference proteome</keyword>
<sequence length="86" mass="10260">MLVMLKCPMLSMGMCQHRQQWILPLHGIQTIPKLNFWTLLCWQHQTRISFGHKEKRRRKACWEVLTDSCVGCKTQQYWLILSLSTN</sequence>
<dbReference type="AlphaFoldDB" id="A0A4D6LQ50"/>
<evidence type="ECO:0000313" key="1">
    <source>
        <dbReference type="EMBL" id="QCD90266.1"/>
    </source>
</evidence>
<organism evidence="1 2">
    <name type="scientific">Vigna unguiculata</name>
    <name type="common">Cowpea</name>
    <dbReference type="NCBI Taxonomy" id="3917"/>
    <lineage>
        <taxon>Eukaryota</taxon>
        <taxon>Viridiplantae</taxon>
        <taxon>Streptophyta</taxon>
        <taxon>Embryophyta</taxon>
        <taxon>Tracheophyta</taxon>
        <taxon>Spermatophyta</taxon>
        <taxon>Magnoliopsida</taxon>
        <taxon>eudicotyledons</taxon>
        <taxon>Gunneridae</taxon>
        <taxon>Pentapetalae</taxon>
        <taxon>rosids</taxon>
        <taxon>fabids</taxon>
        <taxon>Fabales</taxon>
        <taxon>Fabaceae</taxon>
        <taxon>Papilionoideae</taxon>
        <taxon>50 kb inversion clade</taxon>
        <taxon>NPAAA clade</taxon>
        <taxon>indigoferoid/millettioid clade</taxon>
        <taxon>Phaseoleae</taxon>
        <taxon>Vigna</taxon>
    </lineage>
</organism>